<evidence type="ECO:0000259" key="8">
    <source>
        <dbReference type="Pfam" id="PF00892"/>
    </source>
</evidence>
<evidence type="ECO:0000256" key="1">
    <source>
        <dbReference type="ARBA" id="ARBA00004651"/>
    </source>
</evidence>
<dbReference type="Pfam" id="PF00892">
    <property type="entry name" value="EamA"/>
    <property type="match status" value="2"/>
</dbReference>
<keyword evidence="3" id="KW-1003">Cell membrane</keyword>
<evidence type="ECO:0000313" key="9">
    <source>
        <dbReference type="EMBL" id="AWR21568.1"/>
    </source>
</evidence>
<dbReference type="GO" id="GO:0005886">
    <property type="term" value="C:plasma membrane"/>
    <property type="evidence" value="ECO:0007669"/>
    <property type="project" value="UniProtKB-SubCell"/>
</dbReference>
<dbReference type="InterPro" id="IPR051258">
    <property type="entry name" value="Diverse_Substrate_Transporter"/>
</dbReference>
<dbReference type="PANTHER" id="PTHR42920:SF5">
    <property type="entry name" value="EAMA DOMAIN-CONTAINING PROTEIN"/>
    <property type="match status" value="1"/>
</dbReference>
<evidence type="ECO:0000256" key="2">
    <source>
        <dbReference type="ARBA" id="ARBA00007362"/>
    </source>
</evidence>
<evidence type="ECO:0000256" key="5">
    <source>
        <dbReference type="ARBA" id="ARBA00022989"/>
    </source>
</evidence>
<gene>
    <name evidence="9" type="ORF">AURMO_00966</name>
</gene>
<evidence type="ECO:0000256" key="4">
    <source>
        <dbReference type="ARBA" id="ARBA00022692"/>
    </source>
</evidence>
<keyword evidence="4 7" id="KW-0812">Transmembrane</keyword>
<dbReference type="PANTHER" id="PTHR42920">
    <property type="entry name" value="OS03G0707200 PROTEIN-RELATED"/>
    <property type="match status" value="1"/>
</dbReference>
<feature type="transmembrane region" description="Helical" evidence="7">
    <location>
        <begin position="118"/>
        <end position="136"/>
    </location>
</feature>
<feature type="transmembrane region" description="Helical" evidence="7">
    <location>
        <begin position="200"/>
        <end position="222"/>
    </location>
</feature>
<dbReference type="KEGG" id="aum:AURMO_00966"/>
<feature type="transmembrane region" description="Helical" evidence="7">
    <location>
        <begin position="292"/>
        <end position="308"/>
    </location>
</feature>
<accession>A0A2Z3S3Q3</accession>
<evidence type="ECO:0000256" key="3">
    <source>
        <dbReference type="ARBA" id="ARBA00022475"/>
    </source>
</evidence>
<dbReference type="InterPro" id="IPR037185">
    <property type="entry name" value="EmrE-like"/>
</dbReference>
<comment type="subcellular location">
    <subcellularLocation>
        <location evidence="1">Cell membrane</location>
        <topology evidence="1">Multi-pass membrane protein</topology>
    </subcellularLocation>
</comment>
<organism evidence="9 10">
    <name type="scientific">Aurantimicrobium photophilum</name>
    <dbReference type="NCBI Taxonomy" id="1987356"/>
    <lineage>
        <taxon>Bacteria</taxon>
        <taxon>Bacillati</taxon>
        <taxon>Actinomycetota</taxon>
        <taxon>Actinomycetes</taxon>
        <taxon>Micrococcales</taxon>
        <taxon>Microbacteriaceae</taxon>
        <taxon>Aurantimicrobium</taxon>
    </lineage>
</organism>
<protein>
    <submittedName>
        <fullName evidence="9">Putative DMT superfamily transporter inner membrane protein</fullName>
    </submittedName>
</protein>
<dbReference type="SUPFAM" id="SSF103481">
    <property type="entry name" value="Multidrug resistance efflux transporter EmrE"/>
    <property type="match status" value="2"/>
</dbReference>
<evidence type="ECO:0000256" key="7">
    <source>
        <dbReference type="SAM" id="Phobius"/>
    </source>
</evidence>
<feature type="domain" description="EamA" evidence="8">
    <location>
        <begin position="33"/>
        <end position="164"/>
    </location>
</feature>
<evidence type="ECO:0000313" key="10">
    <source>
        <dbReference type="Proteomes" id="UP000246894"/>
    </source>
</evidence>
<feature type="domain" description="EamA" evidence="8">
    <location>
        <begin position="174"/>
        <end position="307"/>
    </location>
</feature>
<feature type="transmembrane region" description="Helical" evidence="7">
    <location>
        <begin position="61"/>
        <end position="81"/>
    </location>
</feature>
<keyword evidence="5 7" id="KW-1133">Transmembrane helix</keyword>
<dbReference type="EMBL" id="CP023994">
    <property type="protein sequence ID" value="AWR21568.1"/>
    <property type="molecule type" value="Genomic_DNA"/>
</dbReference>
<proteinExistence type="inferred from homology"/>
<keyword evidence="10" id="KW-1185">Reference proteome</keyword>
<feature type="transmembrane region" description="Helical" evidence="7">
    <location>
        <begin position="93"/>
        <end position="112"/>
    </location>
</feature>
<name>A0A2Z3S3Q3_9MICO</name>
<keyword evidence="6 7" id="KW-0472">Membrane</keyword>
<reference evidence="9 10" key="1">
    <citation type="submission" date="2017-10" db="EMBL/GenBank/DDBJ databases">
        <title>Genome of an Actinobacterium that displays light-enhanced growth.</title>
        <authorList>
            <person name="Maresca J.A."/>
            <person name="Hempel P."/>
            <person name="Shevchenko O."/>
            <person name="Miller K.J."/>
            <person name="Hahn M.W."/>
        </authorList>
    </citation>
    <scope>NUCLEOTIDE SEQUENCE [LARGE SCALE GENOMIC DNA]</scope>
    <source>
        <strain evidence="9 10">MWH-Mo1</strain>
    </source>
</reference>
<dbReference type="InterPro" id="IPR000620">
    <property type="entry name" value="EamA_dom"/>
</dbReference>
<feature type="transmembrane region" description="Helical" evidence="7">
    <location>
        <begin position="242"/>
        <end position="261"/>
    </location>
</feature>
<dbReference type="AlphaFoldDB" id="A0A2Z3S3Q3"/>
<dbReference type="Proteomes" id="UP000246894">
    <property type="component" value="Chromosome"/>
</dbReference>
<feature type="transmembrane region" description="Helical" evidence="7">
    <location>
        <begin position="148"/>
        <end position="168"/>
    </location>
</feature>
<evidence type="ECO:0000256" key="6">
    <source>
        <dbReference type="ARBA" id="ARBA00023136"/>
    </source>
</evidence>
<comment type="similarity">
    <text evidence="2">Belongs to the EamA transporter family.</text>
</comment>
<sequence>MALGLSLRLKSGCKPNALKTPRLNSVNFLSRNKADILLLGVAAVWGSSYLATKVLTEHGSVFAILSARFLIASVIMLVVWLFTSNKRLDRRGFLIGVFFGLTQAGILSLETWGVKLTSATNAGLIISMTIVFTPILESLWLKKWLPRSYFIAATVAVVGVLLLVSGNGFHTPNWGDALMLGAAIVRSIHVTALGQLTTGFSYSSVSVTFVQTVVCAVVFTAADVPGVIASYSTFTALDWLDLFYLAAACTVFAFLVQLWAVRKTSAARVSLLLGTEPIWAVVIGVFLGAEMLGWLGVLGAVLIIGGSYRAQGIELKHRVVPLLPNGPA</sequence>
<dbReference type="OrthoDB" id="4833087at2"/>
<feature type="transmembrane region" description="Helical" evidence="7">
    <location>
        <begin position="36"/>
        <end position="55"/>
    </location>
</feature>